<dbReference type="CDD" id="cd00075">
    <property type="entry name" value="HATPase"/>
    <property type="match status" value="1"/>
</dbReference>
<dbReference type="EC" id="2.7.13.3" evidence="3"/>
<dbReference type="InterPro" id="IPR013767">
    <property type="entry name" value="PAS_fold"/>
</dbReference>
<dbReference type="InterPro" id="IPR050351">
    <property type="entry name" value="BphY/WalK/GraS-like"/>
</dbReference>
<dbReference type="InterPro" id="IPR035965">
    <property type="entry name" value="PAS-like_dom_sf"/>
</dbReference>
<dbReference type="NCBIfam" id="TIGR00229">
    <property type="entry name" value="sensory_box"/>
    <property type="match status" value="1"/>
</dbReference>
<evidence type="ECO:0000259" key="15">
    <source>
        <dbReference type="PROSITE" id="PS50885"/>
    </source>
</evidence>
<keyword evidence="12" id="KW-0812">Transmembrane</keyword>
<organism evidence="16 17">
    <name type="scientific">Niallia oryzisoli</name>
    <dbReference type="NCBI Taxonomy" id="1737571"/>
    <lineage>
        <taxon>Bacteria</taxon>
        <taxon>Bacillati</taxon>
        <taxon>Bacillota</taxon>
        <taxon>Bacilli</taxon>
        <taxon>Bacillales</taxon>
        <taxon>Bacillaceae</taxon>
        <taxon>Niallia</taxon>
    </lineage>
</organism>
<evidence type="ECO:0000256" key="2">
    <source>
        <dbReference type="ARBA" id="ARBA00004651"/>
    </source>
</evidence>
<evidence type="ECO:0000256" key="8">
    <source>
        <dbReference type="ARBA" id="ARBA00022777"/>
    </source>
</evidence>
<evidence type="ECO:0000256" key="1">
    <source>
        <dbReference type="ARBA" id="ARBA00000085"/>
    </source>
</evidence>
<keyword evidence="11 12" id="KW-0472">Membrane</keyword>
<comment type="catalytic activity">
    <reaction evidence="1">
        <text>ATP + protein L-histidine = ADP + protein N-phospho-L-histidine.</text>
        <dbReference type="EC" id="2.7.13.3"/>
    </reaction>
</comment>
<evidence type="ECO:0000256" key="7">
    <source>
        <dbReference type="ARBA" id="ARBA00022741"/>
    </source>
</evidence>
<protein>
    <recommendedName>
        <fullName evidence="3">histidine kinase</fullName>
        <ecNumber evidence="3">2.7.13.3</ecNumber>
    </recommendedName>
</protein>
<dbReference type="InterPro" id="IPR036890">
    <property type="entry name" value="HATPase_C_sf"/>
</dbReference>
<dbReference type="SMART" id="SM00091">
    <property type="entry name" value="PAS"/>
    <property type="match status" value="1"/>
</dbReference>
<evidence type="ECO:0000313" key="17">
    <source>
        <dbReference type="Proteomes" id="UP001357223"/>
    </source>
</evidence>
<dbReference type="Pfam" id="PF02518">
    <property type="entry name" value="HATPase_c"/>
    <property type="match status" value="1"/>
</dbReference>
<dbReference type="PROSITE" id="PS50112">
    <property type="entry name" value="PAS"/>
    <property type="match status" value="1"/>
</dbReference>
<evidence type="ECO:0000259" key="14">
    <source>
        <dbReference type="PROSITE" id="PS50112"/>
    </source>
</evidence>
<dbReference type="InterPro" id="IPR036097">
    <property type="entry name" value="HisK_dim/P_sf"/>
</dbReference>
<feature type="domain" description="Histidine kinase" evidence="13">
    <location>
        <begin position="371"/>
        <end position="589"/>
    </location>
</feature>
<dbReference type="PROSITE" id="PS50109">
    <property type="entry name" value="HIS_KIN"/>
    <property type="match status" value="1"/>
</dbReference>
<dbReference type="Gene3D" id="3.30.565.10">
    <property type="entry name" value="Histidine kinase-like ATPase, C-terminal domain"/>
    <property type="match status" value="1"/>
</dbReference>
<dbReference type="EMBL" id="CP137640">
    <property type="protein sequence ID" value="WVX82495.1"/>
    <property type="molecule type" value="Genomic_DNA"/>
</dbReference>
<keyword evidence="6" id="KW-0808">Transferase</keyword>
<evidence type="ECO:0000256" key="11">
    <source>
        <dbReference type="ARBA" id="ARBA00023136"/>
    </source>
</evidence>
<dbReference type="InterPro" id="IPR000014">
    <property type="entry name" value="PAS"/>
</dbReference>
<keyword evidence="9 16" id="KW-0067">ATP-binding</keyword>
<evidence type="ECO:0000256" key="3">
    <source>
        <dbReference type="ARBA" id="ARBA00012438"/>
    </source>
</evidence>
<dbReference type="InterPro" id="IPR005467">
    <property type="entry name" value="His_kinase_dom"/>
</dbReference>
<gene>
    <name evidence="16" type="ORF">R4Z09_05800</name>
</gene>
<dbReference type="InterPro" id="IPR003660">
    <property type="entry name" value="HAMP_dom"/>
</dbReference>
<dbReference type="RefSeq" id="WP_338451396.1">
    <property type="nucleotide sequence ID" value="NZ_CP137640.1"/>
</dbReference>
<evidence type="ECO:0000256" key="9">
    <source>
        <dbReference type="ARBA" id="ARBA00022840"/>
    </source>
</evidence>
<dbReference type="CDD" id="cd00082">
    <property type="entry name" value="HisKA"/>
    <property type="match status" value="1"/>
</dbReference>
<evidence type="ECO:0000313" key="16">
    <source>
        <dbReference type="EMBL" id="WVX82495.1"/>
    </source>
</evidence>
<evidence type="ECO:0000256" key="6">
    <source>
        <dbReference type="ARBA" id="ARBA00022679"/>
    </source>
</evidence>
<keyword evidence="5" id="KW-0597">Phosphoprotein</keyword>
<dbReference type="SMART" id="SM00304">
    <property type="entry name" value="HAMP"/>
    <property type="match status" value="1"/>
</dbReference>
<dbReference type="CDD" id="cd06225">
    <property type="entry name" value="HAMP"/>
    <property type="match status" value="1"/>
</dbReference>
<dbReference type="SUPFAM" id="SSF47384">
    <property type="entry name" value="Homodimeric domain of signal transducing histidine kinase"/>
    <property type="match status" value="1"/>
</dbReference>
<evidence type="ECO:0000256" key="5">
    <source>
        <dbReference type="ARBA" id="ARBA00022553"/>
    </source>
</evidence>
<dbReference type="Pfam" id="PF16736">
    <property type="entry name" value="sCache_like"/>
    <property type="match status" value="1"/>
</dbReference>
<keyword evidence="7" id="KW-0547">Nucleotide-binding</keyword>
<dbReference type="Gene3D" id="1.10.287.130">
    <property type="match status" value="1"/>
</dbReference>
<evidence type="ECO:0000256" key="10">
    <source>
        <dbReference type="ARBA" id="ARBA00023012"/>
    </source>
</evidence>
<dbReference type="SMART" id="SM00387">
    <property type="entry name" value="HATPase_c"/>
    <property type="match status" value="1"/>
</dbReference>
<keyword evidence="8" id="KW-0418">Kinase</keyword>
<keyword evidence="10" id="KW-0902">Two-component regulatory system</keyword>
<dbReference type="InterPro" id="IPR003594">
    <property type="entry name" value="HATPase_dom"/>
</dbReference>
<feature type="domain" description="HAMP" evidence="15">
    <location>
        <begin position="189"/>
        <end position="241"/>
    </location>
</feature>
<dbReference type="PRINTS" id="PR00344">
    <property type="entry name" value="BCTRLSENSOR"/>
</dbReference>
<dbReference type="CDD" id="cd00130">
    <property type="entry name" value="PAS"/>
    <property type="match status" value="1"/>
</dbReference>
<dbReference type="Proteomes" id="UP001357223">
    <property type="component" value="Chromosome"/>
</dbReference>
<dbReference type="SUPFAM" id="SSF55874">
    <property type="entry name" value="ATPase domain of HSP90 chaperone/DNA topoisomerase II/histidine kinase"/>
    <property type="match status" value="1"/>
</dbReference>
<dbReference type="Gene3D" id="6.10.340.10">
    <property type="match status" value="1"/>
</dbReference>
<keyword evidence="12" id="KW-1133">Transmembrane helix</keyword>
<dbReference type="Pfam" id="PF00989">
    <property type="entry name" value="PAS"/>
    <property type="match status" value="1"/>
</dbReference>
<dbReference type="PANTHER" id="PTHR45453:SF1">
    <property type="entry name" value="PHOSPHATE REGULON SENSOR PROTEIN PHOR"/>
    <property type="match status" value="1"/>
</dbReference>
<dbReference type="InterPro" id="IPR003661">
    <property type="entry name" value="HisK_dim/P_dom"/>
</dbReference>
<dbReference type="PROSITE" id="PS50885">
    <property type="entry name" value="HAMP"/>
    <property type="match status" value="1"/>
</dbReference>
<dbReference type="InterPro" id="IPR031967">
    <property type="entry name" value="PhoR_single_Cache-like_dom"/>
</dbReference>
<dbReference type="NCBIfam" id="NF046044">
    <property type="entry name" value="PnpS"/>
    <property type="match status" value="1"/>
</dbReference>
<dbReference type="SUPFAM" id="SSF158472">
    <property type="entry name" value="HAMP domain-like"/>
    <property type="match status" value="1"/>
</dbReference>
<keyword evidence="17" id="KW-1185">Reference proteome</keyword>
<dbReference type="GO" id="GO:0005524">
    <property type="term" value="F:ATP binding"/>
    <property type="evidence" value="ECO:0007669"/>
    <property type="project" value="UniProtKB-KW"/>
</dbReference>
<sequence>MTKFRTRLLFTLISLLVIVLICLGLILGQLFKHYYLNTFDERLKKENALVISYIEDHGGIQDFSKARITAISNELNARITVFDVEGNIAYDSGDVGHTSSNDHNNVIKAIIDNNTEYVNELNKSTLINDFHIKYYWKPIIIDGSKKGYVLFSTKMTELKKAYSQIWWLLSICFSFAFIVIFILGRMIMNRYTKPIERATNVAFELAKGNYQARTYEEQAGEIGMLNSSLNILARNLQDMRKSHEMQKDRLSTLIENMGSGLLLIDSRGYISLINRTYKEIFDVKTAEYLYKLYYEVIDHRDIKKLIEEIFMTEQKVKKQMVIPLKIERRHFEVYGVPILGTNDVWKGILLVFHEITEIKKLEQMRKDFVANVSHELKTPVTSIKGFSETLLDGAMGDKETLEAFLNIILKESDRLQSLINDLLELSKIEHEGFSLSLQSFNLIALLEDAIRIMEGKANEKNITIIFDGHPGELFLEGDIYRLKQVFINIISNGVLYTPPGGTITIHLKETSKTVIVLIKDTGMGIEKKEIPRIFERFYRVNKARDRDSGGTGLGLAIVKHLLEAHKGKITVESEIGKHTTFSIELFKKFPRK</sequence>
<dbReference type="PANTHER" id="PTHR45453">
    <property type="entry name" value="PHOSPHATE REGULON SENSOR PROTEIN PHOR"/>
    <property type="match status" value="1"/>
</dbReference>
<comment type="subcellular location">
    <subcellularLocation>
        <location evidence="2">Cell membrane</location>
        <topology evidence="2">Multi-pass membrane protein</topology>
    </subcellularLocation>
</comment>
<feature type="domain" description="PAS" evidence="14">
    <location>
        <begin position="246"/>
        <end position="319"/>
    </location>
</feature>
<dbReference type="Pfam" id="PF00512">
    <property type="entry name" value="HisKA"/>
    <property type="match status" value="1"/>
</dbReference>
<dbReference type="Gene3D" id="3.30.450.20">
    <property type="entry name" value="PAS domain"/>
    <property type="match status" value="2"/>
</dbReference>
<accession>A0ABZ2CIW8</accession>
<evidence type="ECO:0000259" key="13">
    <source>
        <dbReference type="PROSITE" id="PS50109"/>
    </source>
</evidence>
<keyword evidence="4" id="KW-1003">Cell membrane</keyword>
<evidence type="ECO:0000256" key="4">
    <source>
        <dbReference type="ARBA" id="ARBA00022475"/>
    </source>
</evidence>
<name>A0ABZ2CIW8_9BACI</name>
<dbReference type="InterPro" id="IPR004358">
    <property type="entry name" value="Sig_transdc_His_kin-like_C"/>
</dbReference>
<dbReference type="SUPFAM" id="SSF55785">
    <property type="entry name" value="PYP-like sensor domain (PAS domain)"/>
    <property type="match status" value="1"/>
</dbReference>
<feature type="transmembrane region" description="Helical" evidence="12">
    <location>
        <begin position="165"/>
        <end position="187"/>
    </location>
</feature>
<reference evidence="16 17" key="1">
    <citation type="submission" date="2023-10" db="EMBL/GenBank/DDBJ databases">
        <title>Niallia locisalis sp.nov. isolated from a salt pond sample.</title>
        <authorList>
            <person name="Li X.-J."/>
            <person name="Dong L."/>
        </authorList>
    </citation>
    <scope>NUCLEOTIDE SEQUENCE [LARGE SCALE GENOMIC DNA]</scope>
    <source>
        <strain evidence="16 17">DSM 29761</strain>
    </source>
</reference>
<dbReference type="SMART" id="SM00388">
    <property type="entry name" value="HisKA"/>
    <property type="match status" value="1"/>
</dbReference>
<evidence type="ECO:0000256" key="12">
    <source>
        <dbReference type="SAM" id="Phobius"/>
    </source>
</evidence>
<proteinExistence type="predicted"/>